<dbReference type="SUPFAM" id="SSF88723">
    <property type="entry name" value="PIN domain-like"/>
    <property type="match status" value="1"/>
</dbReference>
<sequence>MGVLKLDDLIDQIPSLCEEVNIEKTGLIIDGAALYYSLYYKSDPKLDQRCGGDYPGFKDEVCNFFKTLQDCEVTPCVFLDGGLGSDKREHLVSHLKKKLEKAKSVAETELGCSVQKRYRPNVLPPLVRDVFIEILKEKGIEFKQCLGEADPEIFFAANQKQWPVLSIDTDFCIYDVHKGFLHLKHFEWKRKKDGKIPAKLYTRSKFCEHFKLDPALMPVFASIAGNDYSRLGKEIFANESSSPGQNDIKRLYGMLRFLSEVKLDSCNDSEKREHALQNAVNHVREIEDRSFKLSIQKYVEPKKTDSELPLWVLQKIESGELTTFIINIVDQKTMTLPAIVEDFSQPSSYRAAYRIRQYFYGLLTGGQMCTEYDRDGEEIKDKRVPSILLSSAEQEQLQLQCLHEAPKDLRRMVFEEALQVQTSALENIPDQLKLPVCVTVFWFKNLQSDPKPETVHCLYALLLGFVYYCVGSEAKREGEATSTASSPNDGKQEDEFERKMKALKDAAIRRKWQPCVAHAFSQWQCCMRQSLHLNQLLCSPLPEPQCARLYCGPLLHRLADEDTIEEVQKTLRGEKKELYDYLKTISYPKATGEGPSSEEQVQKTEEEENSDEDSKTNPDNPHIVEKTLLIGDSVLRDVQLETPGTAIHYIPGARAGDIEAYLKLLAQNERRFGKIVIHVGSNDNIFSQSEVTKISIASVCNFAKTMSDTVGFSGPVPYETNDVIYSRMRSLNRWLSEWCSENSVKFLDNWQTFWENPGLIEEEGIHPTLDGAALLSRRLDEFIQNLDKKAELGSVVIEAVTP</sequence>
<evidence type="ECO:0000313" key="4">
    <source>
        <dbReference type="Proteomes" id="UP000005207"/>
    </source>
</evidence>
<dbReference type="Ensembl" id="ENSONIT00000091729.1">
    <property type="protein sequence ID" value="ENSONIP00000040992.1"/>
    <property type="gene ID" value="ENSONIG00000034487.1"/>
</dbReference>
<dbReference type="InParanoid" id="A0A669BZL7"/>
<dbReference type="PANTHER" id="PTHR15665">
    <property type="entry name" value="ASTEROID PROTEIN"/>
    <property type="match status" value="1"/>
</dbReference>
<dbReference type="KEGG" id="onl:100703239"/>
<evidence type="ECO:0000256" key="1">
    <source>
        <dbReference type="ARBA" id="ARBA00007398"/>
    </source>
</evidence>
<evidence type="ECO:0000313" key="3">
    <source>
        <dbReference type="Ensembl" id="ENSONIP00000040992.1"/>
    </source>
</evidence>
<dbReference type="SUPFAM" id="SSF52266">
    <property type="entry name" value="SGNH hydrolase"/>
    <property type="match status" value="1"/>
</dbReference>
<dbReference type="Gene3D" id="3.40.50.12700">
    <property type="match status" value="1"/>
</dbReference>
<organism evidence="3 4">
    <name type="scientific">Oreochromis niloticus</name>
    <name type="common">Nile tilapia</name>
    <name type="synonym">Tilapia nilotica</name>
    <dbReference type="NCBI Taxonomy" id="8128"/>
    <lineage>
        <taxon>Eukaryota</taxon>
        <taxon>Metazoa</taxon>
        <taxon>Chordata</taxon>
        <taxon>Craniata</taxon>
        <taxon>Vertebrata</taxon>
        <taxon>Euteleostomi</taxon>
        <taxon>Actinopterygii</taxon>
        <taxon>Neopterygii</taxon>
        <taxon>Teleostei</taxon>
        <taxon>Neoteleostei</taxon>
        <taxon>Acanthomorphata</taxon>
        <taxon>Ovalentaria</taxon>
        <taxon>Cichlomorphae</taxon>
        <taxon>Cichliformes</taxon>
        <taxon>Cichlidae</taxon>
        <taxon>African cichlids</taxon>
        <taxon>Pseudocrenilabrinae</taxon>
        <taxon>Oreochromini</taxon>
        <taxon>Oreochromis</taxon>
    </lineage>
</organism>
<dbReference type="CDD" id="cd00229">
    <property type="entry name" value="SGNH_hydrolase"/>
    <property type="match status" value="1"/>
</dbReference>
<dbReference type="Gene3D" id="3.40.50.1010">
    <property type="entry name" value="5'-nuclease"/>
    <property type="match status" value="1"/>
</dbReference>
<evidence type="ECO:0000256" key="2">
    <source>
        <dbReference type="SAM" id="MobiDB-lite"/>
    </source>
</evidence>
<comment type="similarity">
    <text evidence="1">Belongs to the asteroid family.</text>
</comment>
<accession>A0A669BZL7</accession>
<dbReference type="PANTHER" id="PTHR15665:SF1">
    <property type="entry name" value="PROTEIN ASTEROID HOMOLOG 1"/>
    <property type="match status" value="1"/>
</dbReference>
<feature type="region of interest" description="Disordered" evidence="2">
    <location>
        <begin position="589"/>
        <end position="622"/>
    </location>
</feature>
<gene>
    <name evidence="3" type="primary">LOC109202854</name>
</gene>
<protein>
    <submittedName>
        <fullName evidence="3">Protein asteroid homolog 1-like</fullName>
    </submittedName>
</protein>
<dbReference type="InterPro" id="IPR026832">
    <property type="entry name" value="Asteroid"/>
</dbReference>
<dbReference type="GeneTree" id="ENSGT00390000010145"/>
<proteinExistence type="inferred from homology"/>
<dbReference type="Proteomes" id="UP000005207">
    <property type="component" value="Linkage group LG7"/>
</dbReference>
<dbReference type="AlphaFoldDB" id="A0A669BZL7"/>
<reference evidence="3" key="2">
    <citation type="submission" date="2025-08" db="UniProtKB">
        <authorList>
            <consortium name="Ensembl"/>
        </authorList>
    </citation>
    <scope>IDENTIFICATION</scope>
</reference>
<dbReference type="InterPro" id="IPR029060">
    <property type="entry name" value="PIN-like_dom_sf"/>
</dbReference>
<name>A0A669BZL7_ORENI</name>
<reference evidence="4" key="1">
    <citation type="submission" date="2012-01" db="EMBL/GenBank/DDBJ databases">
        <title>The Genome Sequence of Oreochromis niloticus (Nile Tilapia).</title>
        <authorList>
            <consortium name="Broad Institute Genome Assembly Team"/>
            <consortium name="Broad Institute Sequencing Platform"/>
            <person name="Di Palma F."/>
            <person name="Johnson J."/>
            <person name="Lander E.S."/>
            <person name="Lindblad-Toh K."/>
        </authorList>
    </citation>
    <scope>NUCLEOTIDE SEQUENCE [LARGE SCALE GENOMIC DNA]</scope>
</reference>
<reference evidence="3" key="3">
    <citation type="submission" date="2025-09" db="UniProtKB">
        <authorList>
            <consortium name="Ensembl"/>
        </authorList>
    </citation>
    <scope>IDENTIFICATION</scope>
</reference>
<keyword evidence="4" id="KW-1185">Reference proteome</keyword>
<dbReference type="OrthoDB" id="10072345at2759"/>
<dbReference type="Gene3D" id="3.40.50.12690">
    <property type="match status" value="1"/>
</dbReference>